<dbReference type="PANTHER" id="PTHR33709">
    <property type="entry name" value="OSJNBA0035M09.9 PROTEIN"/>
    <property type="match status" value="1"/>
</dbReference>
<keyword evidence="1" id="KW-0472">Membrane</keyword>
<evidence type="ECO:0000256" key="1">
    <source>
        <dbReference type="SAM" id="Phobius"/>
    </source>
</evidence>
<evidence type="ECO:0000313" key="2">
    <source>
        <dbReference type="EMBL" id="KAI5336465.1"/>
    </source>
</evidence>
<keyword evidence="1" id="KW-0812">Transmembrane</keyword>
<accession>A0AAD4W3X6</accession>
<protein>
    <submittedName>
        <fullName evidence="2">Uncharacterized protein</fullName>
    </submittedName>
</protein>
<gene>
    <name evidence="2" type="ORF">L3X38_015732</name>
</gene>
<keyword evidence="1" id="KW-1133">Transmembrane helix</keyword>
<feature type="transmembrane region" description="Helical" evidence="1">
    <location>
        <begin position="35"/>
        <end position="54"/>
    </location>
</feature>
<sequence>MGSMKLQSSSVAHNPAVTTLGQDDYSFRKNFPKTILWSVILIFVMGFIAGGFILGAVHNAILLAVVGILFAAVAAFSELLKNGQYVKVSGVVTCGNVPLSHPSGEFLDACTHLQVYMSTEDGIQNQQTLHIVDLHGDLDHQRGT</sequence>
<feature type="transmembrane region" description="Helical" evidence="1">
    <location>
        <begin position="60"/>
        <end position="80"/>
    </location>
</feature>
<name>A0AAD4W3X6_PRUDU</name>
<dbReference type="AlphaFoldDB" id="A0AAD4W3X6"/>
<keyword evidence="3" id="KW-1185">Reference proteome</keyword>
<dbReference type="PANTHER" id="PTHR33709:SF4">
    <property type="entry name" value="OS08G0230200 PROTEIN"/>
    <property type="match status" value="1"/>
</dbReference>
<proteinExistence type="predicted"/>
<reference evidence="2 3" key="1">
    <citation type="journal article" date="2022" name="G3 (Bethesda)">
        <title>Whole-genome sequence and methylome profiling of the almond [Prunus dulcis (Mill.) D.A. Webb] cultivar 'Nonpareil'.</title>
        <authorList>
            <person name="D'Amico-Willman K.M."/>
            <person name="Ouma W.Z."/>
            <person name="Meulia T."/>
            <person name="Sideli G.M."/>
            <person name="Gradziel T.M."/>
            <person name="Fresnedo-Ramirez J."/>
        </authorList>
    </citation>
    <scope>NUCLEOTIDE SEQUENCE [LARGE SCALE GENOMIC DNA]</scope>
    <source>
        <strain evidence="2">Clone GOH B32 T37-40</strain>
    </source>
</reference>
<dbReference type="Proteomes" id="UP001054821">
    <property type="component" value="Chromosome 3"/>
</dbReference>
<dbReference type="EMBL" id="JAJFAZ020000003">
    <property type="protein sequence ID" value="KAI5336465.1"/>
    <property type="molecule type" value="Genomic_DNA"/>
</dbReference>
<organism evidence="2 3">
    <name type="scientific">Prunus dulcis</name>
    <name type="common">Almond</name>
    <name type="synonym">Amygdalus dulcis</name>
    <dbReference type="NCBI Taxonomy" id="3755"/>
    <lineage>
        <taxon>Eukaryota</taxon>
        <taxon>Viridiplantae</taxon>
        <taxon>Streptophyta</taxon>
        <taxon>Embryophyta</taxon>
        <taxon>Tracheophyta</taxon>
        <taxon>Spermatophyta</taxon>
        <taxon>Magnoliopsida</taxon>
        <taxon>eudicotyledons</taxon>
        <taxon>Gunneridae</taxon>
        <taxon>Pentapetalae</taxon>
        <taxon>rosids</taxon>
        <taxon>fabids</taxon>
        <taxon>Rosales</taxon>
        <taxon>Rosaceae</taxon>
        <taxon>Amygdaloideae</taxon>
        <taxon>Amygdaleae</taxon>
        <taxon>Prunus</taxon>
    </lineage>
</organism>
<dbReference type="InterPro" id="IPR040339">
    <property type="entry name" value="At1g16860-like"/>
</dbReference>
<comment type="caution">
    <text evidence="2">The sequence shown here is derived from an EMBL/GenBank/DDBJ whole genome shotgun (WGS) entry which is preliminary data.</text>
</comment>
<evidence type="ECO:0000313" key="3">
    <source>
        <dbReference type="Proteomes" id="UP001054821"/>
    </source>
</evidence>